<dbReference type="Pfam" id="PF00059">
    <property type="entry name" value="Lectin_C"/>
    <property type="match status" value="1"/>
</dbReference>
<reference evidence="2 3" key="1">
    <citation type="submission" date="2024-02" db="EMBL/GenBank/DDBJ databases">
        <authorList>
            <person name="Daric V."/>
            <person name="Darras S."/>
        </authorList>
    </citation>
    <scope>NUCLEOTIDE SEQUENCE [LARGE SCALE GENOMIC DNA]</scope>
</reference>
<dbReference type="Proteomes" id="UP001642483">
    <property type="component" value="Unassembled WGS sequence"/>
</dbReference>
<dbReference type="InterPro" id="IPR016186">
    <property type="entry name" value="C-type_lectin-like/link_sf"/>
</dbReference>
<dbReference type="InterPro" id="IPR016187">
    <property type="entry name" value="CTDL_fold"/>
</dbReference>
<protein>
    <recommendedName>
        <fullName evidence="1">C-type lectin domain-containing protein</fullName>
    </recommendedName>
</protein>
<dbReference type="InterPro" id="IPR050111">
    <property type="entry name" value="C-type_lectin/snaclec_domain"/>
</dbReference>
<gene>
    <name evidence="2" type="ORF">CVLEPA_LOCUS23929</name>
</gene>
<feature type="domain" description="C-type lectin" evidence="1">
    <location>
        <begin position="46"/>
        <end position="161"/>
    </location>
</feature>
<organism evidence="2 3">
    <name type="scientific">Clavelina lepadiformis</name>
    <name type="common">Light-bulb sea squirt</name>
    <name type="synonym">Ascidia lepadiformis</name>
    <dbReference type="NCBI Taxonomy" id="159417"/>
    <lineage>
        <taxon>Eukaryota</taxon>
        <taxon>Metazoa</taxon>
        <taxon>Chordata</taxon>
        <taxon>Tunicata</taxon>
        <taxon>Ascidiacea</taxon>
        <taxon>Aplousobranchia</taxon>
        <taxon>Clavelinidae</taxon>
        <taxon>Clavelina</taxon>
    </lineage>
</organism>
<sequence length="164" mass="18564">MVCTLIFTASYRQMLCIDGSFNCCSGYAQLRRELKESLTSDWFVPFNGYKYKVTSGTHSWTDARHECRKMGADLATAGARSSETLKAIWNKYSIARASWVGLNDINKEHKYVWVDGRQGVNIPWAPNEPNQAGGNEDCVNLWAHARLNDGECSEKFRGLCEKKI</sequence>
<dbReference type="PROSITE" id="PS50041">
    <property type="entry name" value="C_TYPE_LECTIN_2"/>
    <property type="match status" value="1"/>
</dbReference>
<dbReference type="SUPFAM" id="SSF56436">
    <property type="entry name" value="C-type lectin-like"/>
    <property type="match status" value="1"/>
</dbReference>
<name>A0ABP0GKJ2_CLALP</name>
<keyword evidence="3" id="KW-1185">Reference proteome</keyword>
<comment type="caution">
    <text evidence="2">The sequence shown here is derived from an EMBL/GenBank/DDBJ whole genome shotgun (WGS) entry which is preliminary data.</text>
</comment>
<dbReference type="PANTHER" id="PTHR22803">
    <property type="entry name" value="MANNOSE, PHOSPHOLIPASE, LECTIN RECEPTOR RELATED"/>
    <property type="match status" value="1"/>
</dbReference>
<evidence type="ECO:0000313" key="2">
    <source>
        <dbReference type="EMBL" id="CAK8691366.1"/>
    </source>
</evidence>
<dbReference type="SMART" id="SM00034">
    <property type="entry name" value="CLECT"/>
    <property type="match status" value="1"/>
</dbReference>
<evidence type="ECO:0000313" key="3">
    <source>
        <dbReference type="Proteomes" id="UP001642483"/>
    </source>
</evidence>
<dbReference type="CDD" id="cd00037">
    <property type="entry name" value="CLECT"/>
    <property type="match status" value="1"/>
</dbReference>
<proteinExistence type="predicted"/>
<evidence type="ECO:0000259" key="1">
    <source>
        <dbReference type="PROSITE" id="PS50041"/>
    </source>
</evidence>
<dbReference type="EMBL" id="CAWYQH010000119">
    <property type="protein sequence ID" value="CAK8691366.1"/>
    <property type="molecule type" value="Genomic_DNA"/>
</dbReference>
<dbReference type="InterPro" id="IPR001304">
    <property type="entry name" value="C-type_lectin-like"/>
</dbReference>
<accession>A0ABP0GKJ2</accession>
<dbReference type="Gene3D" id="3.10.100.10">
    <property type="entry name" value="Mannose-Binding Protein A, subunit A"/>
    <property type="match status" value="1"/>
</dbReference>